<dbReference type="AlphaFoldDB" id="A0AAQ1MFQ2"/>
<dbReference type="Proteomes" id="UP001205063">
    <property type="component" value="Unassembled WGS sequence"/>
</dbReference>
<gene>
    <name evidence="2" type="ORF">GT747_00810</name>
    <name evidence="1" type="ORF">NE646_10545</name>
    <name evidence="3" type="ORF">SAMN05444424_2854</name>
</gene>
<evidence type="ECO:0000313" key="4">
    <source>
        <dbReference type="Proteomes" id="UP000184089"/>
    </source>
</evidence>
<reference evidence="2 5" key="3">
    <citation type="journal article" date="2019" name="Nat. Med.">
        <title>A library of human gut bacterial isolates paired with longitudinal multiomics data enables mechanistic microbiome research.</title>
        <authorList>
            <person name="Poyet M."/>
            <person name="Groussin M."/>
            <person name="Gibbons S.M."/>
            <person name="Avila-Pacheco J."/>
            <person name="Jiang X."/>
            <person name="Kearney S.M."/>
            <person name="Perrotta A.R."/>
            <person name="Berdy B."/>
            <person name="Zhao S."/>
            <person name="Lieberman T.D."/>
            <person name="Swanson P.K."/>
            <person name="Smith M."/>
            <person name="Roesemann S."/>
            <person name="Alexander J.E."/>
            <person name="Rich S.A."/>
            <person name="Livny J."/>
            <person name="Vlamakis H."/>
            <person name="Clish C."/>
            <person name="Bullock K."/>
            <person name="Deik A."/>
            <person name="Scott J."/>
            <person name="Pierce K.A."/>
            <person name="Xavier R.J."/>
            <person name="Alm E.J."/>
        </authorList>
    </citation>
    <scope>NUCLEOTIDE SEQUENCE [LARGE SCALE GENOMIC DNA]</scope>
    <source>
        <strain evidence="2 5">BIOML-A2</strain>
    </source>
</reference>
<dbReference type="RefSeq" id="WP_021661405.1">
    <property type="nucleotide sequence ID" value="NZ_FQVY01000006.1"/>
</dbReference>
<evidence type="ECO:0000313" key="5">
    <source>
        <dbReference type="Proteomes" id="UP000474718"/>
    </source>
</evidence>
<accession>A0AAQ1MFQ2</accession>
<dbReference type="Proteomes" id="UP000474718">
    <property type="component" value="Unassembled WGS sequence"/>
</dbReference>
<reference evidence="1" key="4">
    <citation type="submission" date="2022-06" db="EMBL/GenBank/DDBJ databases">
        <title>Isolation of gut microbiota from human fecal samples.</title>
        <authorList>
            <person name="Pamer E.G."/>
            <person name="Barat B."/>
            <person name="Waligurski E."/>
            <person name="Medina S."/>
            <person name="Paddock L."/>
            <person name="Mostad J."/>
        </authorList>
    </citation>
    <scope>NUCLEOTIDE SEQUENCE</scope>
    <source>
        <strain evidence="1">DFI.7.96</strain>
    </source>
</reference>
<comment type="caution">
    <text evidence="3">The sequence shown here is derived from an EMBL/GenBank/DDBJ whole genome shotgun (WGS) entry which is preliminary data.</text>
</comment>
<dbReference type="EMBL" id="WWVX01000001">
    <property type="protein sequence ID" value="MZL68316.1"/>
    <property type="molecule type" value="Genomic_DNA"/>
</dbReference>
<evidence type="ECO:0000313" key="1">
    <source>
        <dbReference type="EMBL" id="MCQ4950099.1"/>
    </source>
</evidence>
<name>A0AAQ1MFQ2_9FIRM</name>
<reference evidence="4" key="2">
    <citation type="submission" date="2016-11" db="EMBL/GenBank/DDBJ databases">
        <authorList>
            <person name="Jaros S."/>
            <person name="Januszkiewicz K."/>
            <person name="Wedrychowicz H."/>
        </authorList>
    </citation>
    <scope>NUCLEOTIDE SEQUENCE [LARGE SCALE GENOMIC DNA]</scope>
    <source>
        <strain evidence="4">DSM 4029</strain>
    </source>
</reference>
<organism evidence="3 4">
    <name type="scientific">Bittarella massiliensis</name>
    <name type="common">ex Durand et al. 2017</name>
    <dbReference type="NCBI Taxonomy" id="1720313"/>
    <lineage>
        <taxon>Bacteria</taxon>
        <taxon>Bacillati</taxon>
        <taxon>Bacillota</taxon>
        <taxon>Clostridia</taxon>
        <taxon>Eubacteriales</taxon>
        <taxon>Oscillospiraceae</taxon>
        <taxon>Bittarella (ex Durand et al. 2017)</taxon>
    </lineage>
</organism>
<evidence type="ECO:0000313" key="3">
    <source>
        <dbReference type="EMBL" id="SHG62659.1"/>
    </source>
</evidence>
<keyword evidence="5" id="KW-1185">Reference proteome</keyword>
<reference evidence="3" key="1">
    <citation type="submission" date="2016-11" db="EMBL/GenBank/DDBJ databases">
        <authorList>
            <person name="Varghese N."/>
            <person name="Submissions S."/>
        </authorList>
    </citation>
    <scope>NUCLEOTIDE SEQUENCE</scope>
    <source>
        <strain evidence="3">DSM 4029</strain>
    </source>
</reference>
<dbReference type="EMBL" id="JANGAB010000006">
    <property type="protein sequence ID" value="MCQ4950099.1"/>
    <property type="molecule type" value="Genomic_DNA"/>
</dbReference>
<dbReference type="Proteomes" id="UP000184089">
    <property type="component" value="Unassembled WGS sequence"/>
</dbReference>
<evidence type="ECO:0000313" key="2">
    <source>
        <dbReference type="EMBL" id="MZL68316.1"/>
    </source>
</evidence>
<dbReference type="EMBL" id="FQVY01000006">
    <property type="protein sequence ID" value="SHG62659.1"/>
    <property type="molecule type" value="Genomic_DNA"/>
</dbReference>
<protein>
    <submittedName>
        <fullName evidence="1">XRE family transcriptional regulator</fullName>
    </submittedName>
</protein>
<sequence>MSQKTTGELRNELQEAPSLDAYIRENEGEFLHKEFSQYLVECLAKRGLRKSEVIRRSGLSEVYAYQILAGKKRAERDKLICLCLGGGLCADECDRVLRLAGRGKLYPRDRRDAILLYCLDKGLGVAEADDLLYEAGEPTLLS</sequence>
<proteinExistence type="predicted"/>